<dbReference type="InterPro" id="IPR050683">
    <property type="entry name" value="Bact_Polysacc_Export_ATP-bd"/>
</dbReference>
<keyword evidence="7" id="KW-1185">Reference proteome</keyword>
<dbReference type="PROSITE" id="PS50893">
    <property type="entry name" value="ABC_TRANSPORTER_2"/>
    <property type="match status" value="1"/>
</dbReference>
<keyword evidence="3" id="KW-0547">Nucleotide-binding</keyword>
<comment type="similarity">
    <text evidence="1">Belongs to the ABC transporter superfamily.</text>
</comment>
<dbReference type="InterPro" id="IPR027417">
    <property type="entry name" value="P-loop_NTPase"/>
</dbReference>
<dbReference type="GO" id="GO:0140359">
    <property type="term" value="F:ABC-type transporter activity"/>
    <property type="evidence" value="ECO:0007669"/>
    <property type="project" value="InterPro"/>
</dbReference>
<dbReference type="PANTHER" id="PTHR46743:SF2">
    <property type="entry name" value="TEICHOIC ACIDS EXPORT ATP-BINDING PROTEIN TAGH"/>
    <property type="match status" value="1"/>
</dbReference>
<accession>A0A317F685</accession>
<dbReference type="GO" id="GO:0005524">
    <property type="term" value="F:ATP binding"/>
    <property type="evidence" value="ECO:0007669"/>
    <property type="project" value="UniProtKB-KW"/>
</dbReference>
<dbReference type="SMART" id="SM00382">
    <property type="entry name" value="AAA"/>
    <property type="match status" value="1"/>
</dbReference>
<evidence type="ECO:0000256" key="2">
    <source>
        <dbReference type="ARBA" id="ARBA00022448"/>
    </source>
</evidence>
<feature type="domain" description="ABC transporter" evidence="5">
    <location>
        <begin position="45"/>
        <end position="265"/>
    </location>
</feature>
<reference evidence="7" key="1">
    <citation type="submission" date="2018-05" db="EMBL/GenBank/DDBJ databases">
        <title>Pedobacter paludis sp. nov., isolated from wetland soil.</title>
        <authorList>
            <person name="Zhang Y."/>
        </authorList>
    </citation>
    <scope>NUCLEOTIDE SEQUENCE [LARGE SCALE GENOMIC DNA]</scope>
    <source>
        <strain evidence="7">R-8</strain>
    </source>
</reference>
<dbReference type="Gene3D" id="3.40.50.300">
    <property type="entry name" value="P-loop containing nucleotide triphosphate hydrolases"/>
    <property type="match status" value="1"/>
</dbReference>
<dbReference type="InterPro" id="IPR015860">
    <property type="entry name" value="ABC_transpr_TagH-like"/>
</dbReference>
<evidence type="ECO:0000256" key="3">
    <source>
        <dbReference type="ARBA" id="ARBA00022741"/>
    </source>
</evidence>
<evidence type="ECO:0000256" key="4">
    <source>
        <dbReference type="ARBA" id="ARBA00022840"/>
    </source>
</evidence>
<dbReference type="Pfam" id="PF00005">
    <property type="entry name" value="ABC_tran"/>
    <property type="match status" value="1"/>
</dbReference>
<protein>
    <submittedName>
        <fullName evidence="6">ABC transporter ATP-binding protein</fullName>
    </submittedName>
</protein>
<dbReference type="OrthoDB" id="9785229at2"/>
<dbReference type="InterPro" id="IPR003439">
    <property type="entry name" value="ABC_transporter-like_ATP-bd"/>
</dbReference>
<dbReference type="AlphaFoldDB" id="A0A317F685"/>
<dbReference type="Proteomes" id="UP000245391">
    <property type="component" value="Unassembled WGS sequence"/>
</dbReference>
<dbReference type="InterPro" id="IPR029439">
    <property type="entry name" value="Wzt_C"/>
</dbReference>
<gene>
    <name evidence="6" type="ORF">DF947_01265</name>
</gene>
<dbReference type="GO" id="GO:0016020">
    <property type="term" value="C:membrane"/>
    <property type="evidence" value="ECO:0007669"/>
    <property type="project" value="InterPro"/>
</dbReference>
<evidence type="ECO:0000259" key="5">
    <source>
        <dbReference type="PROSITE" id="PS50893"/>
    </source>
</evidence>
<evidence type="ECO:0000313" key="7">
    <source>
        <dbReference type="Proteomes" id="UP000245391"/>
    </source>
</evidence>
<evidence type="ECO:0000313" key="6">
    <source>
        <dbReference type="EMBL" id="PWS33903.1"/>
    </source>
</evidence>
<evidence type="ECO:0000256" key="1">
    <source>
        <dbReference type="ARBA" id="ARBA00005417"/>
    </source>
</evidence>
<sequence length="421" mass="47132">MDNVILKAENISKYYKLGVIGTRSFKEDLQGFWKKAFRISGNEKINPNNTNNSSNELWALKDISFEIMQGDVVGFVGKNGAGKSTLLKILSRITLPTTGTIKGMGRIASLLEVGTGFHAELTGRENIFLNGQILGMHKKEILLKFDEIVAFSGIERFLDTPVKRYSSGMYVRLAFAIAAHLDPEILIIDEVLAVGDSDFQKKCLGKMKQVSAEEGKTVLFVSHNSQALKNLCNKAIHLEKGRLIDIGSTQDIITNYLKNEQDQPLKKVYNDPDEAPGNSNIRIKKLEVIPKYVDNSKIIDIRTPLTIQFEFWYLPSENIDLGVSMSLNTVMGDCIFDVDSIAQPFQKGLVKGQCTIPGNLLNNGSYTISLIFIRNTSSAIFELEECLSFDVEDFRENTAWYGDWPGAIRPKFKVLLEQENL</sequence>
<comment type="caution">
    <text evidence="6">The sequence shown here is derived from an EMBL/GenBank/DDBJ whole genome shotgun (WGS) entry which is preliminary data.</text>
</comment>
<dbReference type="InterPro" id="IPR003593">
    <property type="entry name" value="AAA+_ATPase"/>
</dbReference>
<keyword evidence="4 6" id="KW-0067">ATP-binding</keyword>
<dbReference type="PANTHER" id="PTHR46743">
    <property type="entry name" value="TEICHOIC ACIDS EXPORT ATP-BINDING PROTEIN TAGH"/>
    <property type="match status" value="1"/>
</dbReference>
<proteinExistence type="inferred from homology"/>
<dbReference type="CDD" id="cd03220">
    <property type="entry name" value="ABC_KpsT_Wzt"/>
    <property type="match status" value="1"/>
</dbReference>
<dbReference type="GO" id="GO:0016887">
    <property type="term" value="F:ATP hydrolysis activity"/>
    <property type="evidence" value="ECO:0007669"/>
    <property type="project" value="InterPro"/>
</dbReference>
<name>A0A317F685_9SPHI</name>
<dbReference type="CDD" id="cd10147">
    <property type="entry name" value="Wzt_C-like"/>
    <property type="match status" value="1"/>
</dbReference>
<organism evidence="6 7">
    <name type="scientific">Pedobacter paludis</name>
    <dbReference type="NCBI Taxonomy" id="2203212"/>
    <lineage>
        <taxon>Bacteria</taxon>
        <taxon>Pseudomonadati</taxon>
        <taxon>Bacteroidota</taxon>
        <taxon>Sphingobacteriia</taxon>
        <taxon>Sphingobacteriales</taxon>
        <taxon>Sphingobacteriaceae</taxon>
        <taxon>Pedobacter</taxon>
    </lineage>
</organism>
<dbReference type="EMBL" id="QGNY01000001">
    <property type="protein sequence ID" value="PWS33903.1"/>
    <property type="molecule type" value="Genomic_DNA"/>
</dbReference>
<keyword evidence="2" id="KW-0813">Transport</keyword>
<dbReference type="SUPFAM" id="SSF52540">
    <property type="entry name" value="P-loop containing nucleoside triphosphate hydrolases"/>
    <property type="match status" value="1"/>
</dbReference>